<feature type="domain" description="RNase H type-1" evidence="1">
    <location>
        <begin position="7"/>
        <end position="112"/>
    </location>
</feature>
<dbReference type="InterPro" id="IPR044730">
    <property type="entry name" value="RNase_H-like_dom_plant"/>
</dbReference>
<gene>
    <name evidence="3" type="primary">LOC140016502</name>
</gene>
<dbReference type="Pfam" id="PF13456">
    <property type="entry name" value="RVT_3"/>
    <property type="match status" value="1"/>
</dbReference>
<name>A0ABM4W2X1_COFAR</name>
<dbReference type="Gene3D" id="3.30.420.10">
    <property type="entry name" value="Ribonuclease H-like superfamily/Ribonuclease H"/>
    <property type="match status" value="1"/>
</dbReference>
<dbReference type="PANTHER" id="PTHR47723">
    <property type="entry name" value="OS05G0353850 PROTEIN"/>
    <property type="match status" value="1"/>
</dbReference>
<dbReference type="InterPro" id="IPR036397">
    <property type="entry name" value="RNaseH_sf"/>
</dbReference>
<evidence type="ECO:0000313" key="3">
    <source>
        <dbReference type="RefSeq" id="XP_071926134.1"/>
    </source>
</evidence>
<accession>A0ABM4W2X1</accession>
<sequence length="145" mass="15194">MDPHRVGGGGILRDSDGRLIFAFAEGYTGVSSLQAEARALCTGLKIYSLLGVTMLMVEGDSKGMIDAIQGHGGIPASATSILCRIGQIGIAQLSYNHIYREGNAVADSLATFGILGGFLMMAPDEGCPRGSPNFVFSFVRSLKGH</sequence>
<dbReference type="CDD" id="cd06222">
    <property type="entry name" value="RNase_H_like"/>
    <property type="match status" value="1"/>
</dbReference>
<protein>
    <recommendedName>
        <fullName evidence="1">RNase H type-1 domain-containing protein</fullName>
    </recommendedName>
</protein>
<keyword evidence="2" id="KW-1185">Reference proteome</keyword>
<evidence type="ECO:0000313" key="2">
    <source>
        <dbReference type="Proteomes" id="UP001652660"/>
    </source>
</evidence>
<dbReference type="SUPFAM" id="SSF53098">
    <property type="entry name" value="Ribonuclease H-like"/>
    <property type="match status" value="1"/>
</dbReference>
<dbReference type="InterPro" id="IPR012337">
    <property type="entry name" value="RNaseH-like_sf"/>
</dbReference>
<dbReference type="PANTHER" id="PTHR47723:SF19">
    <property type="entry name" value="POLYNUCLEOTIDYL TRANSFERASE, RIBONUCLEASE H-LIKE SUPERFAMILY PROTEIN"/>
    <property type="match status" value="1"/>
</dbReference>
<dbReference type="Proteomes" id="UP001652660">
    <property type="component" value="Chromosome 11c"/>
</dbReference>
<dbReference type="GeneID" id="140016502"/>
<dbReference type="RefSeq" id="XP_071926134.1">
    <property type="nucleotide sequence ID" value="XM_072070033.1"/>
</dbReference>
<dbReference type="InterPro" id="IPR002156">
    <property type="entry name" value="RNaseH_domain"/>
</dbReference>
<reference evidence="3" key="1">
    <citation type="submission" date="2025-08" db="UniProtKB">
        <authorList>
            <consortium name="RefSeq"/>
        </authorList>
    </citation>
    <scope>IDENTIFICATION</scope>
    <source>
        <tissue evidence="3">Leaves</tissue>
    </source>
</reference>
<proteinExistence type="predicted"/>
<organism evidence="2 3">
    <name type="scientific">Coffea arabica</name>
    <name type="common">Arabian coffee</name>
    <dbReference type="NCBI Taxonomy" id="13443"/>
    <lineage>
        <taxon>Eukaryota</taxon>
        <taxon>Viridiplantae</taxon>
        <taxon>Streptophyta</taxon>
        <taxon>Embryophyta</taxon>
        <taxon>Tracheophyta</taxon>
        <taxon>Spermatophyta</taxon>
        <taxon>Magnoliopsida</taxon>
        <taxon>eudicotyledons</taxon>
        <taxon>Gunneridae</taxon>
        <taxon>Pentapetalae</taxon>
        <taxon>asterids</taxon>
        <taxon>lamiids</taxon>
        <taxon>Gentianales</taxon>
        <taxon>Rubiaceae</taxon>
        <taxon>Ixoroideae</taxon>
        <taxon>Gardenieae complex</taxon>
        <taxon>Bertiereae - Coffeeae clade</taxon>
        <taxon>Coffeeae</taxon>
        <taxon>Coffea</taxon>
    </lineage>
</organism>
<evidence type="ECO:0000259" key="1">
    <source>
        <dbReference type="Pfam" id="PF13456"/>
    </source>
</evidence>
<dbReference type="InterPro" id="IPR053151">
    <property type="entry name" value="RNase_H-like"/>
</dbReference>